<evidence type="ECO:0000313" key="2">
    <source>
        <dbReference type="EMBL" id="TDZ41184.1"/>
    </source>
</evidence>
<evidence type="ECO:0008006" key="4">
    <source>
        <dbReference type="Google" id="ProtNLM"/>
    </source>
</evidence>
<keyword evidence="1" id="KW-0732">Signal</keyword>
<reference evidence="2 3" key="1">
    <citation type="submission" date="2018-12" db="EMBL/GenBank/DDBJ databases">
        <title>Genome sequence and assembly of Colletotrichum trifolii.</title>
        <authorList>
            <person name="Gan P."/>
            <person name="Shirasu K."/>
        </authorList>
    </citation>
    <scope>NUCLEOTIDE SEQUENCE [LARGE SCALE GENOMIC DNA]</scope>
    <source>
        <strain evidence="2 3">543-2</strain>
    </source>
</reference>
<protein>
    <recommendedName>
        <fullName evidence="4">AA1-like domain-containing protein</fullName>
    </recommendedName>
</protein>
<dbReference type="EMBL" id="RYZW01000145">
    <property type="protein sequence ID" value="TDZ41184.1"/>
    <property type="molecule type" value="Genomic_DNA"/>
</dbReference>
<name>A0A4R8QPJ7_COLTR</name>
<keyword evidence="3" id="KW-1185">Reference proteome</keyword>
<comment type="caution">
    <text evidence="2">The sequence shown here is derived from an EMBL/GenBank/DDBJ whole genome shotgun (WGS) entry which is preliminary data.</text>
</comment>
<feature type="signal peptide" evidence="1">
    <location>
        <begin position="1"/>
        <end position="23"/>
    </location>
</feature>
<evidence type="ECO:0000256" key="1">
    <source>
        <dbReference type="SAM" id="SignalP"/>
    </source>
</evidence>
<dbReference type="Proteomes" id="UP000295703">
    <property type="component" value="Unassembled WGS sequence"/>
</dbReference>
<sequence length="124" mass="13633">MQLPTFATLGLLLSLPLATVAQGYKDPNRCQPAGIETDTDKELSIPVDFNETTKTYSATLAPGSINLVIPQLNITHDGGFKRLFCLASEPDTPRSVSCFMLQPHSRCGLPDYSGKPFRLDTYKR</sequence>
<organism evidence="2 3">
    <name type="scientific">Colletotrichum trifolii</name>
    <dbReference type="NCBI Taxonomy" id="5466"/>
    <lineage>
        <taxon>Eukaryota</taxon>
        <taxon>Fungi</taxon>
        <taxon>Dikarya</taxon>
        <taxon>Ascomycota</taxon>
        <taxon>Pezizomycotina</taxon>
        <taxon>Sordariomycetes</taxon>
        <taxon>Hypocreomycetidae</taxon>
        <taxon>Glomerellales</taxon>
        <taxon>Glomerellaceae</taxon>
        <taxon>Colletotrichum</taxon>
        <taxon>Colletotrichum orbiculare species complex</taxon>
    </lineage>
</organism>
<evidence type="ECO:0000313" key="3">
    <source>
        <dbReference type="Proteomes" id="UP000295703"/>
    </source>
</evidence>
<proteinExistence type="predicted"/>
<gene>
    <name evidence="2" type="ORF">CTRI78_v009874</name>
</gene>
<accession>A0A4R8QPJ7</accession>
<feature type="chain" id="PRO_5020430753" description="AA1-like domain-containing protein" evidence="1">
    <location>
        <begin position="24"/>
        <end position="124"/>
    </location>
</feature>
<dbReference type="AlphaFoldDB" id="A0A4R8QPJ7"/>